<dbReference type="Gene3D" id="1.10.10.10">
    <property type="entry name" value="Winged helix-like DNA-binding domain superfamily/Winged helix DNA-binding domain"/>
    <property type="match status" value="1"/>
</dbReference>
<reference evidence="8" key="1">
    <citation type="submission" date="2025-08" db="UniProtKB">
        <authorList>
            <consortium name="RefSeq"/>
        </authorList>
    </citation>
    <scope>IDENTIFICATION</scope>
</reference>
<dbReference type="PRINTS" id="PR00364">
    <property type="entry name" value="DISEASERSIST"/>
</dbReference>
<feature type="domain" description="NB-ARC" evidence="6">
    <location>
        <begin position="147"/>
        <end position="307"/>
    </location>
</feature>
<dbReference type="SUPFAM" id="SSF52540">
    <property type="entry name" value="P-loop containing nucleoside triphosphate hydrolases"/>
    <property type="match status" value="2"/>
</dbReference>
<keyword evidence="2" id="KW-0677">Repeat</keyword>
<sequence length="474" mass="53247">MEGEEIVTTEEFIQRVKEQDLFEGVMMTVVSPNPDLKRMQGEIAEMLGLNLESESLVERAEMLRARMSADSKRYLIILADVSKTLNLEEFGIPCVDVDSKRRCKIIWMSQLPNVFSDMRTQSNFKWSWVYPSVGGSNDFESRNNSIITDVMHALTDDQINPVVLCGMGGIGKTTLVEEVGKRAKADGLFDEVTMAVFTQTADLSRIQDEIAEFLGLELTEKGLRGRADKLHRRLSGTKRVLVILDNVSTQVNLKTVGIPFHCDKMSCKFLVTSRNQDIFNDMETKKNFPIDVLTEQEAWDLFKEMAGSSIESPELYFVAHEVMSKCAGLPIAITTVGRALKHKSKNVWNDALRQLTRACPENIPGMIQEVYPKIELSYECLESHEAKACFLLCCLYPEGCNIPIEDLVRYGCGLKLFKSIHSMVEGRNSVETLVGILKSSFLLVDSNKEGCVRMHDVVRDAALSIASKSRDVFV</sequence>
<accession>A0A6P5RQB9</accession>
<evidence type="ECO:0000313" key="7">
    <source>
        <dbReference type="Proteomes" id="UP000515124"/>
    </source>
</evidence>
<dbReference type="Gene3D" id="1.10.8.430">
    <property type="entry name" value="Helical domain of apoptotic protease-activating factors"/>
    <property type="match status" value="1"/>
</dbReference>
<keyword evidence="5" id="KW-0067">ATP-binding</keyword>
<dbReference type="GeneID" id="110748330"/>
<dbReference type="Gene3D" id="3.40.50.300">
    <property type="entry name" value="P-loop containing nucleotide triphosphate hydrolases"/>
    <property type="match status" value="2"/>
</dbReference>
<dbReference type="InterPro" id="IPR002182">
    <property type="entry name" value="NB-ARC"/>
</dbReference>
<evidence type="ECO:0000256" key="3">
    <source>
        <dbReference type="ARBA" id="ARBA00022741"/>
    </source>
</evidence>
<protein>
    <submittedName>
        <fullName evidence="8">Disease resistance protein At4g27190-like</fullName>
    </submittedName>
</protein>
<dbReference type="InterPro" id="IPR027417">
    <property type="entry name" value="P-loop_NTPase"/>
</dbReference>
<dbReference type="Proteomes" id="UP000515124">
    <property type="component" value="Unplaced"/>
</dbReference>
<dbReference type="GO" id="GO:0043531">
    <property type="term" value="F:ADP binding"/>
    <property type="evidence" value="ECO:0007669"/>
    <property type="project" value="InterPro"/>
</dbReference>
<organism evidence="7 8">
    <name type="scientific">Prunus avium</name>
    <name type="common">Cherry</name>
    <name type="synonym">Cerasus avium</name>
    <dbReference type="NCBI Taxonomy" id="42229"/>
    <lineage>
        <taxon>Eukaryota</taxon>
        <taxon>Viridiplantae</taxon>
        <taxon>Streptophyta</taxon>
        <taxon>Embryophyta</taxon>
        <taxon>Tracheophyta</taxon>
        <taxon>Spermatophyta</taxon>
        <taxon>Magnoliopsida</taxon>
        <taxon>eudicotyledons</taxon>
        <taxon>Gunneridae</taxon>
        <taxon>Pentapetalae</taxon>
        <taxon>rosids</taxon>
        <taxon>fabids</taxon>
        <taxon>Rosales</taxon>
        <taxon>Rosaceae</taxon>
        <taxon>Amygdaloideae</taxon>
        <taxon>Amygdaleae</taxon>
        <taxon>Prunus</taxon>
    </lineage>
</organism>
<evidence type="ECO:0000256" key="2">
    <source>
        <dbReference type="ARBA" id="ARBA00022737"/>
    </source>
</evidence>
<dbReference type="InterPro" id="IPR036388">
    <property type="entry name" value="WH-like_DNA-bd_sf"/>
</dbReference>
<keyword evidence="4" id="KW-0611">Plant defense</keyword>
<name>A0A6P5RQB9_PRUAV</name>
<evidence type="ECO:0000259" key="6">
    <source>
        <dbReference type="Pfam" id="PF00931"/>
    </source>
</evidence>
<gene>
    <name evidence="8" type="primary">LOC110748330</name>
</gene>
<dbReference type="Pfam" id="PF00931">
    <property type="entry name" value="NB-ARC"/>
    <property type="match status" value="2"/>
</dbReference>
<evidence type="ECO:0000313" key="8">
    <source>
        <dbReference type="RefSeq" id="XP_021804013.1"/>
    </source>
</evidence>
<keyword evidence="3" id="KW-0547">Nucleotide-binding</keyword>
<dbReference type="RefSeq" id="XP_021804013.1">
    <property type="nucleotide sequence ID" value="XM_021948321.1"/>
</dbReference>
<feature type="non-terminal residue" evidence="8">
    <location>
        <position position="474"/>
    </location>
</feature>
<evidence type="ECO:0000256" key="5">
    <source>
        <dbReference type="ARBA" id="ARBA00022840"/>
    </source>
</evidence>
<dbReference type="AlphaFoldDB" id="A0A6P5RQB9"/>
<keyword evidence="7" id="KW-1185">Reference proteome</keyword>
<dbReference type="InterPro" id="IPR050905">
    <property type="entry name" value="Plant_NBS-LRR"/>
</dbReference>
<keyword evidence="1" id="KW-0433">Leucine-rich repeat</keyword>
<dbReference type="GO" id="GO:0005524">
    <property type="term" value="F:ATP binding"/>
    <property type="evidence" value="ECO:0007669"/>
    <property type="project" value="UniProtKB-KW"/>
</dbReference>
<dbReference type="KEGG" id="pavi:110748330"/>
<evidence type="ECO:0000256" key="1">
    <source>
        <dbReference type="ARBA" id="ARBA00022614"/>
    </source>
</evidence>
<dbReference type="InterPro" id="IPR042197">
    <property type="entry name" value="Apaf_helical"/>
</dbReference>
<feature type="domain" description="NB-ARC" evidence="6">
    <location>
        <begin position="19"/>
        <end position="120"/>
    </location>
</feature>
<evidence type="ECO:0000256" key="4">
    <source>
        <dbReference type="ARBA" id="ARBA00022821"/>
    </source>
</evidence>
<dbReference type="PANTHER" id="PTHR33463">
    <property type="entry name" value="NB-ARC DOMAIN-CONTAINING PROTEIN-RELATED"/>
    <property type="match status" value="1"/>
</dbReference>
<dbReference type="GO" id="GO:0006952">
    <property type="term" value="P:defense response"/>
    <property type="evidence" value="ECO:0007669"/>
    <property type="project" value="UniProtKB-KW"/>
</dbReference>
<proteinExistence type="predicted"/>
<dbReference type="PANTHER" id="PTHR33463:SF198">
    <property type="entry name" value="RPP4C3"/>
    <property type="match status" value="1"/>
</dbReference>